<dbReference type="PANTHER" id="PTHR14198">
    <property type="entry name" value="TRANSMEMBRANE 4 L6 FAMILY MEMBER 1-RELATED"/>
    <property type="match status" value="1"/>
</dbReference>
<gene>
    <name evidence="7" type="ORF">MATL_G00031030</name>
</gene>
<feature type="transmembrane region" description="Helical" evidence="6">
    <location>
        <begin position="50"/>
        <end position="70"/>
    </location>
</feature>
<evidence type="ECO:0000256" key="5">
    <source>
        <dbReference type="ARBA" id="ARBA00023136"/>
    </source>
</evidence>
<evidence type="ECO:0000313" key="7">
    <source>
        <dbReference type="EMBL" id="KAG7488125.1"/>
    </source>
</evidence>
<dbReference type="Pfam" id="PF05805">
    <property type="entry name" value="L6_membrane"/>
    <property type="match status" value="1"/>
</dbReference>
<feature type="transmembrane region" description="Helical" evidence="6">
    <location>
        <begin position="12"/>
        <end position="30"/>
    </location>
</feature>
<comment type="subcellular location">
    <subcellularLocation>
        <location evidence="1">Membrane</location>
        <topology evidence="1">Multi-pass membrane protein</topology>
    </subcellularLocation>
</comment>
<protein>
    <recommendedName>
        <fullName evidence="9">Transmembrane 4 L6 family member 1</fullName>
    </recommendedName>
</protein>
<keyword evidence="5 6" id="KW-0472">Membrane</keyword>
<dbReference type="PANTHER" id="PTHR14198:SF18">
    <property type="entry name" value="TRANSMEMBRANE 4 L6 FAMILY MEMBER 1"/>
    <property type="match status" value="1"/>
</dbReference>
<evidence type="ECO:0000256" key="2">
    <source>
        <dbReference type="ARBA" id="ARBA00006193"/>
    </source>
</evidence>
<dbReference type="OrthoDB" id="8697884at2759"/>
<dbReference type="Proteomes" id="UP001046870">
    <property type="component" value="Chromosome 2"/>
</dbReference>
<comment type="similarity">
    <text evidence="2">Belongs to the L6 tetraspanin family.</text>
</comment>
<dbReference type="EMBL" id="JAFDVH010000002">
    <property type="protein sequence ID" value="KAG7488125.1"/>
    <property type="molecule type" value="Genomic_DNA"/>
</dbReference>
<evidence type="ECO:0000256" key="1">
    <source>
        <dbReference type="ARBA" id="ARBA00004141"/>
    </source>
</evidence>
<evidence type="ECO:0000256" key="4">
    <source>
        <dbReference type="ARBA" id="ARBA00022989"/>
    </source>
</evidence>
<comment type="caution">
    <text evidence="7">The sequence shown here is derived from an EMBL/GenBank/DDBJ whole genome shotgun (WGS) entry which is preliminary data.</text>
</comment>
<keyword evidence="8" id="KW-1185">Reference proteome</keyword>
<sequence>MCSRSFTRSLGFALIPLAICCIVANILLYFPNGEVEHAKEDQLSKYVWFYMGIAGGGLVMFLPVVVFVNLDKCANCCANDSCAMCGSVLAALIGLAGSGYCFVISALALTEGPKCEVSGLWEYPFMNGTGEYLIKRNTWSRCHPISIVEWHVTLFSILLALSGLESIICAIQLVNGLVAAVCRPYKQRYSLNA</sequence>
<organism evidence="7 8">
    <name type="scientific">Megalops atlanticus</name>
    <name type="common">Tarpon</name>
    <name type="synonym">Clupea gigantea</name>
    <dbReference type="NCBI Taxonomy" id="7932"/>
    <lineage>
        <taxon>Eukaryota</taxon>
        <taxon>Metazoa</taxon>
        <taxon>Chordata</taxon>
        <taxon>Craniata</taxon>
        <taxon>Vertebrata</taxon>
        <taxon>Euteleostomi</taxon>
        <taxon>Actinopterygii</taxon>
        <taxon>Neopterygii</taxon>
        <taxon>Teleostei</taxon>
        <taxon>Elopiformes</taxon>
        <taxon>Megalopidae</taxon>
        <taxon>Megalops</taxon>
    </lineage>
</organism>
<evidence type="ECO:0000313" key="8">
    <source>
        <dbReference type="Proteomes" id="UP001046870"/>
    </source>
</evidence>
<proteinExistence type="inferred from homology"/>
<dbReference type="InterPro" id="IPR008661">
    <property type="entry name" value="L6_membrane"/>
</dbReference>
<keyword evidence="3 6" id="KW-0812">Transmembrane</keyword>
<feature type="transmembrane region" description="Helical" evidence="6">
    <location>
        <begin position="82"/>
        <end position="109"/>
    </location>
</feature>
<name>A0A9D3QGG3_MEGAT</name>
<accession>A0A9D3QGG3</accession>
<dbReference type="AlphaFoldDB" id="A0A9D3QGG3"/>
<evidence type="ECO:0000256" key="3">
    <source>
        <dbReference type="ARBA" id="ARBA00022692"/>
    </source>
</evidence>
<reference evidence="7" key="1">
    <citation type="submission" date="2021-01" db="EMBL/GenBank/DDBJ databases">
        <authorList>
            <person name="Zahm M."/>
            <person name="Roques C."/>
            <person name="Cabau C."/>
            <person name="Klopp C."/>
            <person name="Donnadieu C."/>
            <person name="Jouanno E."/>
            <person name="Lampietro C."/>
            <person name="Louis A."/>
            <person name="Herpin A."/>
            <person name="Echchiki A."/>
            <person name="Berthelot C."/>
            <person name="Parey E."/>
            <person name="Roest-Crollius H."/>
            <person name="Braasch I."/>
            <person name="Postlethwait J."/>
            <person name="Bobe J."/>
            <person name="Montfort J."/>
            <person name="Bouchez O."/>
            <person name="Begum T."/>
            <person name="Mejri S."/>
            <person name="Adams A."/>
            <person name="Chen W.-J."/>
            <person name="Guiguen Y."/>
        </authorList>
    </citation>
    <scope>NUCLEOTIDE SEQUENCE</scope>
    <source>
        <strain evidence="7">YG-15Mar2019-1</strain>
        <tissue evidence="7">Brain</tissue>
    </source>
</reference>
<dbReference type="GO" id="GO:0016020">
    <property type="term" value="C:membrane"/>
    <property type="evidence" value="ECO:0007669"/>
    <property type="project" value="UniProtKB-SubCell"/>
</dbReference>
<evidence type="ECO:0008006" key="9">
    <source>
        <dbReference type="Google" id="ProtNLM"/>
    </source>
</evidence>
<feature type="transmembrane region" description="Helical" evidence="6">
    <location>
        <begin position="154"/>
        <end position="182"/>
    </location>
</feature>
<evidence type="ECO:0000256" key="6">
    <source>
        <dbReference type="SAM" id="Phobius"/>
    </source>
</evidence>
<keyword evidence="4 6" id="KW-1133">Transmembrane helix</keyword>